<dbReference type="InterPro" id="IPR004358">
    <property type="entry name" value="Sig_transdc_His_kin-like_C"/>
</dbReference>
<dbReference type="Pfam" id="PF02518">
    <property type="entry name" value="HATPase_c"/>
    <property type="match status" value="1"/>
</dbReference>
<dbReference type="SUPFAM" id="SSF55785">
    <property type="entry name" value="PYP-like sensor domain (PAS domain)"/>
    <property type="match status" value="5"/>
</dbReference>
<dbReference type="Gene3D" id="3.30.565.10">
    <property type="entry name" value="Histidine kinase-like ATPase, C-terminal domain"/>
    <property type="match status" value="1"/>
</dbReference>
<dbReference type="Gene3D" id="3.30.450.40">
    <property type="match status" value="1"/>
</dbReference>
<evidence type="ECO:0000259" key="8">
    <source>
        <dbReference type="PROSITE" id="PS50112"/>
    </source>
</evidence>
<dbReference type="SMART" id="SM00387">
    <property type="entry name" value="HATPase_c"/>
    <property type="match status" value="1"/>
</dbReference>
<evidence type="ECO:0000313" key="10">
    <source>
        <dbReference type="EMBL" id="BCB27587.1"/>
    </source>
</evidence>
<dbReference type="InterPro" id="IPR003018">
    <property type="entry name" value="GAF"/>
</dbReference>
<evidence type="ECO:0000313" key="11">
    <source>
        <dbReference type="Proteomes" id="UP000502260"/>
    </source>
</evidence>
<dbReference type="PANTHER" id="PTHR43304">
    <property type="entry name" value="PHYTOCHROME-LIKE PROTEIN CPH1"/>
    <property type="match status" value="1"/>
</dbReference>
<dbReference type="InterPro" id="IPR013656">
    <property type="entry name" value="PAS_4"/>
</dbReference>
<feature type="domain" description="PAS" evidence="8">
    <location>
        <begin position="600"/>
        <end position="643"/>
    </location>
</feature>
<dbReference type="Pfam" id="PF13426">
    <property type="entry name" value="PAS_9"/>
    <property type="match status" value="1"/>
</dbReference>
<dbReference type="Pfam" id="PF08447">
    <property type="entry name" value="PAS_3"/>
    <property type="match status" value="2"/>
</dbReference>
<dbReference type="GO" id="GO:0000155">
    <property type="term" value="F:phosphorelay sensor kinase activity"/>
    <property type="evidence" value="ECO:0007669"/>
    <property type="project" value="InterPro"/>
</dbReference>
<dbReference type="GO" id="GO:0006355">
    <property type="term" value="P:regulation of DNA-templated transcription"/>
    <property type="evidence" value="ECO:0007669"/>
    <property type="project" value="InterPro"/>
</dbReference>
<dbReference type="SMART" id="SM00065">
    <property type="entry name" value="GAF"/>
    <property type="match status" value="1"/>
</dbReference>
<dbReference type="InterPro" id="IPR000700">
    <property type="entry name" value="PAS-assoc_C"/>
</dbReference>
<keyword evidence="6" id="KW-0812">Transmembrane</keyword>
<comment type="catalytic activity">
    <reaction evidence="1">
        <text>ATP + protein L-histidine = ADP + protein N-phospho-L-histidine.</text>
        <dbReference type="EC" id="2.7.13.3"/>
    </reaction>
</comment>
<evidence type="ECO:0000256" key="3">
    <source>
        <dbReference type="ARBA" id="ARBA00022553"/>
    </source>
</evidence>
<dbReference type="InterPro" id="IPR005467">
    <property type="entry name" value="His_kinase_dom"/>
</dbReference>
<keyword evidence="3" id="KW-0597">Phosphoprotein</keyword>
<dbReference type="PANTHER" id="PTHR43304:SF1">
    <property type="entry name" value="PAC DOMAIN-CONTAINING PROTEIN"/>
    <property type="match status" value="1"/>
</dbReference>
<dbReference type="InterPro" id="IPR052162">
    <property type="entry name" value="Sensor_kinase/Photoreceptor"/>
</dbReference>
<evidence type="ECO:0000259" key="7">
    <source>
        <dbReference type="PROSITE" id="PS50109"/>
    </source>
</evidence>
<evidence type="ECO:0000256" key="2">
    <source>
        <dbReference type="ARBA" id="ARBA00012438"/>
    </source>
</evidence>
<dbReference type="SUPFAM" id="SSF55874">
    <property type="entry name" value="ATPase domain of HSP90 chaperone/DNA topoisomerase II/histidine kinase"/>
    <property type="match status" value="1"/>
</dbReference>
<keyword evidence="4" id="KW-0808">Transferase</keyword>
<dbReference type="Pfam" id="PF08448">
    <property type="entry name" value="PAS_4"/>
    <property type="match status" value="1"/>
</dbReference>
<dbReference type="NCBIfam" id="TIGR00229">
    <property type="entry name" value="sensory_box"/>
    <property type="match status" value="4"/>
</dbReference>
<proteinExistence type="predicted"/>
<dbReference type="InterPro" id="IPR003594">
    <property type="entry name" value="HATPase_dom"/>
</dbReference>
<dbReference type="InterPro" id="IPR001610">
    <property type="entry name" value="PAC"/>
</dbReference>
<dbReference type="InterPro" id="IPR036890">
    <property type="entry name" value="HATPase_C_sf"/>
</dbReference>
<sequence>MISLSRMFGIAPVRKFAPYIPLLGFIVISLVFAVTSFQAFRQIEDVIVKDKIQDLDAVADLKARQINGWRQQQIRRGEGFSNGSLLPEQFGLWIEQGMPHEGKEKILRFLAGTQRVNGYRSITLFDKDGVARLTTMPGEQQDADDVAMAQAAITSRRVFLSDIHMGGAELSRVKIDLVAPLVSLEGNGSRVMGSAVFELDPRDFLYPLMLAWPYPSPSAESLLVRRDGDDVQVLSELRHRPWAALSRRQPLTNTRVPGVLAIQGETSSIDSIDYRGVQVVSAMRKVPGTSWFIVSKVDKGEFLAPVARLKQWSMALGLALALIGGLVVYFWLRAYQVRYRYLKEQHDAAVEREALIRHFELLTKHANDMIMVADDTTRIIEANERMLDTFGYTRDELLAMQVADLRDPEQDLSYVNVRLAELMAKGELRVEESVRRKDGSTFPVEISARVIEVQGKVYLQGILRDITERRCSDDALRRSEAMLKESQKMAHIGTWEMDLLNNVLTWSDENYRIFEIEQTQFGATYEAFLAAVHPDDREMVDKAYSDSVKDRTPYSIVHRLLFPGQRVKYVREWCETFYDQNGKPLRSIGTTQDITEHNKAEQEYQAILQATTDGFLVVDAYEGRFLDANIAYSRMTGYSVEELENMRIDDVEALESPEHVLQHNMALRESGSALFETRHRRKDGGIIDVEVSAHFLDIRGGRFIVFIRDITDRKQAERKIKRLNSLYSAISRANEAIVRINDRDLLLNEICQIAVESGQFKLAWIGLVDDATQTLKVTASSGPARDYLDGILVSIDADKPEGRGPVGMSIRDNREYVCEDFFKDPRTRPWQENARKYGLHSSASCPLGAEGRIVGALTVYSDEVGYFDQELTNLLTSLSRDISIALDNFAREERRREAEETLRLSEEKFRTLVGNLPQKVFVKDANSVYTACNTLFAADLGIKPEEIVGKTDYDFFSEELAEKYITDDSRIISSGEASSFEELYVQHGQERFVHTTKAPLKDEQGEILGVIGVFWDITDIKLAEKKLFESEQRFRTMADNAPIIIWMANIDKGKMYTGCGFFNKQWHDFTGLTLEESQGYNWMAFIHSDDRGRCLDAYIRAFEETREFRIEYRLRRKDGVYRWIRDAGEPRFTTEGEFLGFIGICVDITDQKLIEEMRAEVEHVGRLNIAGEMASGLAHELSQPLTAASNYLDGCLHRMELAEWDREKLRKAVRLAYLQTERAGGIISHLKAFIRKQGPERAMLDINDLIEDSVDFLAQDISHQSIRVIPHFSVLPPVWVNKIEIEQVLLNLMKNSIDAMASLPRRELHLSTCLIDSGNVLVTVSDTGKGIPEADLERVFNPFQTSKKDGLGLGLAICRSLVENYGGRIWAEQNADSGTEFSFTLPTEPMEAPEEFAN</sequence>
<dbReference type="KEGG" id="slac:SKTS_24730"/>
<dbReference type="CDD" id="cd00130">
    <property type="entry name" value="PAS"/>
    <property type="match status" value="4"/>
</dbReference>
<evidence type="ECO:0000256" key="4">
    <source>
        <dbReference type="ARBA" id="ARBA00022679"/>
    </source>
</evidence>
<dbReference type="InterPro" id="IPR036097">
    <property type="entry name" value="HisK_dim/P_sf"/>
</dbReference>
<keyword evidence="5" id="KW-0418">Kinase</keyword>
<dbReference type="PROSITE" id="PS50109">
    <property type="entry name" value="HIS_KIN"/>
    <property type="match status" value="1"/>
</dbReference>
<feature type="domain" description="PAC" evidence="9">
    <location>
        <begin position="673"/>
        <end position="722"/>
    </location>
</feature>
<organism evidence="10 11">
    <name type="scientific">Sulfurimicrobium lacus</name>
    <dbReference type="NCBI Taxonomy" id="2715678"/>
    <lineage>
        <taxon>Bacteria</taxon>
        <taxon>Pseudomonadati</taxon>
        <taxon>Pseudomonadota</taxon>
        <taxon>Betaproteobacteria</taxon>
        <taxon>Nitrosomonadales</taxon>
        <taxon>Sulfuricellaceae</taxon>
        <taxon>Sulfurimicrobium</taxon>
    </lineage>
</organism>
<dbReference type="SUPFAM" id="SSF47384">
    <property type="entry name" value="Homodimeric domain of signal transducing histidine kinase"/>
    <property type="match status" value="1"/>
</dbReference>
<accession>A0A6F8VER4</accession>
<evidence type="ECO:0000256" key="6">
    <source>
        <dbReference type="SAM" id="Phobius"/>
    </source>
</evidence>
<feature type="domain" description="PAC" evidence="9">
    <location>
        <begin position="554"/>
        <end position="606"/>
    </location>
</feature>
<dbReference type="InterPro" id="IPR035965">
    <property type="entry name" value="PAS-like_dom_sf"/>
</dbReference>
<dbReference type="Gene3D" id="2.10.70.100">
    <property type="match status" value="1"/>
</dbReference>
<dbReference type="Pfam" id="PF13185">
    <property type="entry name" value="GAF_2"/>
    <property type="match status" value="1"/>
</dbReference>
<evidence type="ECO:0000256" key="5">
    <source>
        <dbReference type="ARBA" id="ARBA00022777"/>
    </source>
</evidence>
<evidence type="ECO:0000256" key="1">
    <source>
        <dbReference type="ARBA" id="ARBA00000085"/>
    </source>
</evidence>
<feature type="domain" description="PAS" evidence="8">
    <location>
        <begin position="905"/>
        <end position="975"/>
    </location>
</feature>
<dbReference type="PRINTS" id="PR00344">
    <property type="entry name" value="BCTRLSENSOR"/>
</dbReference>
<name>A0A6F8VER4_9PROT</name>
<dbReference type="SUPFAM" id="SSF55781">
    <property type="entry name" value="GAF domain-like"/>
    <property type="match status" value="1"/>
</dbReference>
<dbReference type="Proteomes" id="UP000502260">
    <property type="component" value="Chromosome"/>
</dbReference>
<dbReference type="SMART" id="SM00086">
    <property type="entry name" value="PAC"/>
    <property type="match status" value="5"/>
</dbReference>
<keyword evidence="11" id="KW-1185">Reference proteome</keyword>
<dbReference type="InterPro" id="IPR013767">
    <property type="entry name" value="PAS_fold"/>
</dbReference>
<dbReference type="EMBL" id="AP022853">
    <property type="protein sequence ID" value="BCB27587.1"/>
    <property type="molecule type" value="Genomic_DNA"/>
</dbReference>
<protein>
    <recommendedName>
        <fullName evidence="2">histidine kinase</fullName>
        <ecNumber evidence="2">2.7.13.3</ecNumber>
    </recommendedName>
</protein>
<feature type="domain" description="Histidine kinase" evidence="7">
    <location>
        <begin position="1176"/>
        <end position="1389"/>
    </location>
</feature>
<dbReference type="InterPro" id="IPR029016">
    <property type="entry name" value="GAF-like_dom_sf"/>
</dbReference>
<dbReference type="CDD" id="cd00082">
    <property type="entry name" value="HisKA"/>
    <property type="match status" value="1"/>
</dbReference>
<dbReference type="Gene3D" id="3.30.450.20">
    <property type="entry name" value="PAS domain"/>
    <property type="match status" value="5"/>
</dbReference>
<feature type="domain" description="PAC" evidence="9">
    <location>
        <begin position="428"/>
        <end position="478"/>
    </location>
</feature>
<keyword evidence="6" id="KW-0472">Membrane</keyword>
<reference evidence="11" key="1">
    <citation type="submission" date="2020-03" db="EMBL/GenBank/DDBJ databases">
        <title>Complete genome sequence of sulfur-oxidizing bacterium skT11.</title>
        <authorList>
            <person name="Kanda M."/>
            <person name="Kojima H."/>
            <person name="Fukui M."/>
        </authorList>
    </citation>
    <scope>NUCLEOTIDE SEQUENCE [LARGE SCALE GENOMIC DNA]</scope>
    <source>
        <strain evidence="11">skT11</strain>
    </source>
</reference>
<feature type="domain" description="PAC" evidence="9">
    <location>
        <begin position="1108"/>
        <end position="1160"/>
    </location>
</feature>
<dbReference type="PROSITE" id="PS50112">
    <property type="entry name" value="PAS"/>
    <property type="match status" value="3"/>
</dbReference>
<dbReference type="InterPro" id="IPR000014">
    <property type="entry name" value="PAS"/>
</dbReference>
<dbReference type="SMART" id="SM00091">
    <property type="entry name" value="PAS"/>
    <property type="match status" value="4"/>
</dbReference>
<feature type="transmembrane region" description="Helical" evidence="6">
    <location>
        <begin position="20"/>
        <end position="40"/>
    </location>
</feature>
<dbReference type="InterPro" id="IPR013655">
    <property type="entry name" value="PAS_fold_3"/>
</dbReference>
<dbReference type="SMART" id="SM00388">
    <property type="entry name" value="HisKA"/>
    <property type="match status" value="1"/>
</dbReference>
<feature type="transmembrane region" description="Helical" evidence="6">
    <location>
        <begin position="312"/>
        <end position="332"/>
    </location>
</feature>
<dbReference type="PROSITE" id="PS50113">
    <property type="entry name" value="PAC"/>
    <property type="match status" value="5"/>
</dbReference>
<feature type="domain" description="PAS" evidence="8">
    <location>
        <begin position="351"/>
        <end position="426"/>
    </location>
</feature>
<dbReference type="EC" id="2.7.13.3" evidence="2"/>
<evidence type="ECO:0000259" key="9">
    <source>
        <dbReference type="PROSITE" id="PS50113"/>
    </source>
</evidence>
<gene>
    <name evidence="10" type="ORF">SKTS_24730</name>
</gene>
<keyword evidence="6" id="KW-1133">Transmembrane helix</keyword>
<dbReference type="Pfam" id="PF00989">
    <property type="entry name" value="PAS"/>
    <property type="match status" value="1"/>
</dbReference>
<dbReference type="FunFam" id="3.30.450.20:FF:000099">
    <property type="entry name" value="Sensory box sensor histidine kinase"/>
    <property type="match status" value="1"/>
</dbReference>
<feature type="domain" description="PAC" evidence="9">
    <location>
        <begin position="976"/>
        <end position="1029"/>
    </location>
</feature>
<dbReference type="InterPro" id="IPR003661">
    <property type="entry name" value="HisK_dim/P_dom"/>
</dbReference>
<dbReference type="Gene3D" id="1.10.287.130">
    <property type="match status" value="1"/>
</dbReference>
<dbReference type="CDD" id="cd18774">
    <property type="entry name" value="PDC2_HK_sensor"/>
    <property type="match status" value="1"/>
</dbReference>